<keyword evidence="2" id="KW-1185">Reference proteome</keyword>
<dbReference type="EMBL" id="JACRUJ010000006">
    <property type="protein sequence ID" value="MBC5842654.1"/>
    <property type="molecule type" value="Genomic_DNA"/>
</dbReference>
<gene>
    <name evidence="1" type="ORF">H8R23_14670</name>
</gene>
<comment type="caution">
    <text evidence="1">The sequence shown here is derived from an EMBL/GenBank/DDBJ whole genome shotgun (WGS) entry which is preliminary data.</text>
</comment>
<dbReference type="RefSeq" id="WP_187011153.1">
    <property type="nucleotide sequence ID" value="NZ_JACRUI010000006.1"/>
</dbReference>
<protein>
    <submittedName>
        <fullName evidence="1">Uncharacterized protein</fullName>
    </submittedName>
</protein>
<evidence type="ECO:0000313" key="1">
    <source>
        <dbReference type="EMBL" id="MBC5842654.1"/>
    </source>
</evidence>
<sequence length="98" mass="10910">MNTENKKSLNPAELGNEFKTDVNSSTCDKGYQGECCCNCKFQVKINKHPINPSYAKGSISETFGYGCEVFRFLSDGSNENQIIFSKSIHGACEMHTRT</sequence>
<reference evidence="1 2" key="1">
    <citation type="submission" date="2020-08" db="EMBL/GenBank/DDBJ databases">
        <title>Description of novel Flavobacterium F-380 isolate.</title>
        <authorList>
            <person name="Saticioglu I.B."/>
            <person name="Duman M."/>
            <person name="Altun S."/>
        </authorList>
    </citation>
    <scope>NUCLEOTIDE SEQUENCE [LARGE SCALE GENOMIC DNA]</scope>
    <source>
        <strain evidence="1 2">F-380</strain>
    </source>
</reference>
<name>A0ABR7JAV5_9FLAO</name>
<dbReference type="Proteomes" id="UP000629963">
    <property type="component" value="Unassembled WGS sequence"/>
</dbReference>
<evidence type="ECO:0000313" key="2">
    <source>
        <dbReference type="Proteomes" id="UP000629963"/>
    </source>
</evidence>
<accession>A0ABR7JAV5</accession>
<organism evidence="1 2">
    <name type="scientific">Flavobacterium kayseriense</name>
    <dbReference type="NCBI Taxonomy" id="2764714"/>
    <lineage>
        <taxon>Bacteria</taxon>
        <taxon>Pseudomonadati</taxon>
        <taxon>Bacteroidota</taxon>
        <taxon>Flavobacteriia</taxon>
        <taxon>Flavobacteriales</taxon>
        <taxon>Flavobacteriaceae</taxon>
        <taxon>Flavobacterium</taxon>
    </lineage>
</organism>
<proteinExistence type="predicted"/>